<evidence type="ECO:0000256" key="7">
    <source>
        <dbReference type="ARBA" id="ARBA00022989"/>
    </source>
</evidence>
<dbReference type="GO" id="GO:0016705">
    <property type="term" value="F:oxidoreductase activity, acting on paired donors, with incorporation or reduction of molecular oxygen"/>
    <property type="evidence" value="ECO:0007669"/>
    <property type="project" value="InterPro"/>
</dbReference>
<dbReference type="GO" id="GO:0016020">
    <property type="term" value="C:membrane"/>
    <property type="evidence" value="ECO:0007669"/>
    <property type="project" value="UniProtKB-SubCell"/>
</dbReference>
<sequence length="586" mass="67586">MFWHKTQPGSYRDDLDDRRKDSYLKGTSRKNKDGGPDLTTERRNGGHKYATGSVKIYSTYSLTTKRREVDNTLFAPRVMEVFLLLYTHPFWAADLVGAAYLLLLAIYRLWLSPIAHFPGPKLAALTLWYEFYFDTLLHGQFTFEIARMHRKYGPIVRISPYELHIDDPEYYEVLYSRDSPRNKYEYYVRQFGQPKAAFSAVEHSRHRLLRASMNPFFSLARIRRHEPKIQALADKLCKRLKELQNTGRPIVIQHAYTCFTTDIVSEYVAGQEFHYLDSPDFMPQWCETLSGIAKAGVFFKPFPWLHSVMKCLPKSWVARVDAGMGLFFSFQQRCANLIQSIIESENEEPGKSANNTPAHPAFFHEVLKSDLPPSEKSAERLSQEMLIVVAAGAETTAKALTWITFHLLDKPELLQRLLDELQRLDPSQTASLLQLEQMPYLNGVILEGLRLSYGISSRLPRIAPDRALHYKEWTIPPGTPVGMTSVFMHHNESVFPDSHRFMPERWLDIDTRKHLEKYMVAFSKGSRQCIGMNLAKSEMLLAISKVFREVKFELFETTVEDVTMAHELFLPFPKVGSKGVRVIIRS</sequence>
<evidence type="ECO:0000256" key="12">
    <source>
        <dbReference type="PIRSR" id="PIRSR602401-1"/>
    </source>
</evidence>
<evidence type="ECO:0000256" key="9">
    <source>
        <dbReference type="ARBA" id="ARBA00023004"/>
    </source>
</evidence>
<dbReference type="PRINTS" id="PR00463">
    <property type="entry name" value="EP450I"/>
</dbReference>
<evidence type="ECO:0000256" key="13">
    <source>
        <dbReference type="RuleBase" id="RU000461"/>
    </source>
</evidence>
<proteinExistence type="inferred from homology"/>
<keyword evidence="8 13" id="KW-0560">Oxidoreductase</keyword>
<feature type="region of interest" description="Disordered" evidence="14">
    <location>
        <begin position="1"/>
        <end position="47"/>
    </location>
</feature>
<feature type="binding site" description="axial binding residue" evidence="12">
    <location>
        <position position="529"/>
    </location>
    <ligand>
        <name>heme</name>
        <dbReference type="ChEBI" id="CHEBI:30413"/>
    </ligand>
    <ligandPart>
        <name>Fe</name>
        <dbReference type="ChEBI" id="CHEBI:18248"/>
    </ligandPart>
</feature>
<keyword evidence="7" id="KW-1133">Transmembrane helix</keyword>
<keyword evidence="11" id="KW-0472">Membrane</keyword>
<dbReference type="PROSITE" id="PS00086">
    <property type="entry name" value="CYTOCHROME_P450"/>
    <property type="match status" value="1"/>
</dbReference>
<comment type="caution">
    <text evidence="15">The sequence shown here is derived from an EMBL/GenBank/DDBJ whole genome shotgun (WGS) entry which is preliminary data.</text>
</comment>
<comment type="cofactor">
    <cofactor evidence="1 12">
        <name>heme</name>
        <dbReference type="ChEBI" id="CHEBI:30413"/>
    </cofactor>
</comment>
<reference evidence="15 16" key="1">
    <citation type="submission" date="2018-10" db="EMBL/GenBank/DDBJ databases">
        <title>Pan-genome distribution and transcriptional activeness of fungal secondary metabolism genes in Aspergillus section Fumigati.</title>
        <authorList>
            <person name="Takahashi H."/>
            <person name="Umemura M."/>
            <person name="Ninomiya A."/>
            <person name="Kusuya Y."/>
            <person name="Urayama S."/>
            <person name="Shimizu M."/>
            <person name="Watanabe A."/>
            <person name="Kamei K."/>
            <person name="Yaguchi T."/>
            <person name="Hagiwara D."/>
        </authorList>
    </citation>
    <scope>NUCLEOTIDE SEQUENCE [LARGE SCALE GENOMIC DNA]</scope>
    <source>
        <strain evidence="15 16">IFM 55266</strain>
    </source>
</reference>
<feature type="compositionally biased region" description="Basic and acidic residues" evidence="14">
    <location>
        <begin position="30"/>
        <end position="44"/>
    </location>
</feature>
<evidence type="ECO:0000256" key="11">
    <source>
        <dbReference type="ARBA" id="ARBA00023136"/>
    </source>
</evidence>
<keyword evidence="16" id="KW-1185">Reference proteome</keyword>
<evidence type="ECO:0000256" key="2">
    <source>
        <dbReference type="ARBA" id="ARBA00004167"/>
    </source>
</evidence>
<dbReference type="InterPro" id="IPR036396">
    <property type="entry name" value="Cyt_P450_sf"/>
</dbReference>
<evidence type="ECO:0000256" key="8">
    <source>
        <dbReference type="ARBA" id="ARBA00023002"/>
    </source>
</evidence>
<keyword evidence="6 12" id="KW-0479">Metal-binding</keyword>
<dbReference type="Proteomes" id="UP001043456">
    <property type="component" value="Unassembled WGS sequence"/>
</dbReference>
<evidence type="ECO:0008006" key="17">
    <source>
        <dbReference type="Google" id="ProtNLM"/>
    </source>
</evidence>
<dbReference type="GO" id="GO:0044283">
    <property type="term" value="P:small molecule biosynthetic process"/>
    <property type="evidence" value="ECO:0007669"/>
    <property type="project" value="UniProtKB-ARBA"/>
</dbReference>
<dbReference type="AlphaFoldDB" id="A0A9P3BMR5"/>
<keyword evidence="10 13" id="KW-0503">Monooxygenase</keyword>
<feature type="compositionally biased region" description="Basic and acidic residues" evidence="14">
    <location>
        <begin position="11"/>
        <end position="23"/>
    </location>
</feature>
<organism evidence="15 16">
    <name type="scientific">Aspergillus pseudoviridinutans</name>
    <dbReference type="NCBI Taxonomy" id="1517512"/>
    <lineage>
        <taxon>Eukaryota</taxon>
        <taxon>Fungi</taxon>
        <taxon>Dikarya</taxon>
        <taxon>Ascomycota</taxon>
        <taxon>Pezizomycotina</taxon>
        <taxon>Eurotiomycetes</taxon>
        <taxon>Eurotiomycetidae</taxon>
        <taxon>Eurotiales</taxon>
        <taxon>Aspergillaceae</taxon>
        <taxon>Aspergillus</taxon>
        <taxon>Aspergillus subgen. Fumigati</taxon>
    </lineage>
</organism>
<dbReference type="GeneID" id="67009745"/>
<dbReference type="GO" id="GO:0004497">
    <property type="term" value="F:monooxygenase activity"/>
    <property type="evidence" value="ECO:0007669"/>
    <property type="project" value="UniProtKB-KW"/>
</dbReference>
<dbReference type="InterPro" id="IPR002401">
    <property type="entry name" value="Cyt_P450_E_grp-I"/>
</dbReference>
<dbReference type="PANTHER" id="PTHR24305">
    <property type="entry name" value="CYTOCHROME P450"/>
    <property type="match status" value="1"/>
</dbReference>
<dbReference type="GO" id="GO:0020037">
    <property type="term" value="F:heme binding"/>
    <property type="evidence" value="ECO:0007669"/>
    <property type="project" value="InterPro"/>
</dbReference>
<dbReference type="RefSeq" id="XP_043162906.1">
    <property type="nucleotide sequence ID" value="XM_043306971.1"/>
</dbReference>
<dbReference type="SUPFAM" id="SSF48264">
    <property type="entry name" value="Cytochrome P450"/>
    <property type="match status" value="1"/>
</dbReference>
<dbReference type="InterPro" id="IPR050121">
    <property type="entry name" value="Cytochrome_P450_monoxygenase"/>
</dbReference>
<gene>
    <name evidence="15" type="ORF">Asppvi_011136</name>
</gene>
<keyword evidence="5" id="KW-0812">Transmembrane</keyword>
<keyword evidence="9 12" id="KW-0408">Iron</keyword>
<dbReference type="Pfam" id="PF00067">
    <property type="entry name" value="p450"/>
    <property type="match status" value="1"/>
</dbReference>
<evidence type="ECO:0000256" key="6">
    <source>
        <dbReference type="ARBA" id="ARBA00022723"/>
    </source>
</evidence>
<evidence type="ECO:0000313" key="15">
    <source>
        <dbReference type="EMBL" id="GIJ92160.1"/>
    </source>
</evidence>
<dbReference type="PRINTS" id="PR00385">
    <property type="entry name" value="P450"/>
</dbReference>
<evidence type="ECO:0000313" key="16">
    <source>
        <dbReference type="Proteomes" id="UP001043456"/>
    </source>
</evidence>
<evidence type="ECO:0000256" key="4">
    <source>
        <dbReference type="ARBA" id="ARBA00022617"/>
    </source>
</evidence>
<evidence type="ECO:0000256" key="10">
    <source>
        <dbReference type="ARBA" id="ARBA00023033"/>
    </source>
</evidence>
<evidence type="ECO:0000256" key="3">
    <source>
        <dbReference type="ARBA" id="ARBA00010617"/>
    </source>
</evidence>
<dbReference type="GO" id="GO:0005506">
    <property type="term" value="F:iron ion binding"/>
    <property type="evidence" value="ECO:0007669"/>
    <property type="project" value="InterPro"/>
</dbReference>
<name>A0A9P3BMR5_9EURO</name>
<protein>
    <recommendedName>
        <fullName evidence="17">Cytochrome P450</fullName>
    </recommendedName>
</protein>
<evidence type="ECO:0000256" key="1">
    <source>
        <dbReference type="ARBA" id="ARBA00001971"/>
    </source>
</evidence>
<dbReference type="CDD" id="cd11062">
    <property type="entry name" value="CYP58-like"/>
    <property type="match status" value="1"/>
</dbReference>
<dbReference type="Gene3D" id="1.10.630.10">
    <property type="entry name" value="Cytochrome P450"/>
    <property type="match status" value="1"/>
</dbReference>
<dbReference type="OrthoDB" id="3945418at2759"/>
<dbReference type="InterPro" id="IPR017972">
    <property type="entry name" value="Cyt_P450_CS"/>
</dbReference>
<evidence type="ECO:0000256" key="14">
    <source>
        <dbReference type="SAM" id="MobiDB-lite"/>
    </source>
</evidence>
<comment type="subcellular location">
    <subcellularLocation>
        <location evidence="2">Membrane</location>
        <topology evidence="2">Single-pass membrane protein</topology>
    </subcellularLocation>
</comment>
<dbReference type="FunFam" id="1.10.630.10:FF:000069">
    <property type="entry name" value="Cytochrome P450, putative (Eurofung)"/>
    <property type="match status" value="1"/>
</dbReference>
<comment type="similarity">
    <text evidence="3 13">Belongs to the cytochrome P450 family.</text>
</comment>
<accession>A0A9P3BMR5</accession>
<dbReference type="PANTHER" id="PTHR24305:SF157">
    <property type="entry name" value="N-ACETYLTRYPTOPHAN 6-HYDROXYLASE IVOC-RELATED"/>
    <property type="match status" value="1"/>
</dbReference>
<evidence type="ECO:0000256" key="5">
    <source>
        <dbReference type="ARBA" id="ARBA00022692"/>
    </source>
</evidence>
<dbReference type="EMBL" id="BHVY01000009">
    <property type="protein sequence ID" value="GIJ92160.1"/>
    <property type="molecule type" value="Genomic_DNA"/>
</dbReference>
<keyword evidence="4 12" id="KW-0349">Heme</keyword>
<dbReference type="InterPro" id="IPR001128">
    <property type="entry name" value="Cyt_P450"/>
</dbReference>